<evidence type="ECO:0000256" key="3">
    <source>
        <dbReference type="SAM" id="Coils"/>
    </source>
</evidence>
<name>A0A7T0BWG8_9BACT</name>
<comment type="subcellular location">
    <subcellularLocation>
        <location evidence="1">Cell envelope</location>
    </subcellularLocation>
</comment>
<dbReference type="AlphaFoldDB" id="A0A7T0BWG8"/>
<feature type="domain" description="Multidrug resistance protein MdtA-like C-terminal permuted SH3" evidence="7">
    <location>
        <begin position="325"/>
        <end position="383"/>
    </location>
</feature>
<dbReference type="EMBL" id="CP048685">
    <property type="protein sequence ID" value="QPJ62203.1"/>
    <property type="molecule type" value="Genomic_DNA"/>
</dbReference>
<dbReference type="SUPFAM" id="SSF111369">
    <property type="entry name" value="HlyD-like secretion proteins"/>
    <property type="match status" value="1"/>
</dbReference>
<evidence type="ECO:0000259" key="5">
    <source>
        <dbReference type="Pfam" id="PF25917"/>
    </source>
</evidence>
<evidence type="ECO:0000256" key="2">
    <source>
        <dbReference type="ARBA" id="ARBA00009477"/>
    </source>
</evidence>
<dbReference type="InterPro" id="IPR058626">
    <property type="entry name" value="MdtA-like_b-barrel"/>
</dbReference>
<evidence type="ECO:0000313" key="8">
    <source>
        <dbReference type="EMBL" id="QPJ62203.1"/>
    </source>
</evidence>
<dbReference type="Pfam" id="PF25917">
    <property type="entry name" value="BSH_RND"/>
    <property type="match status" value="1"/>
</dbReference>
<feature type="domain" description="Multidrug resistance protein MdtA-like alpha-helical hairpin" evidence="4">
    <location>
        <begin position="116"/>
        <end position="182"/>
    </location>
</feature>
<dbReference type="Gene3D" id="2.40.30.170">
    <property type="match status" value="1"/>
</dbReference>
<evidence type="ECO:0000259" key="4">
    <source>
        <dbReference type="Pfam" id="PF25876"/>
    </source>
</evidence>
<dbReference type="PANTHER" id="PTHR30158">
    <property type="entry name" value="ACRA/E-RELATED COMPONENT OF DRUG EFFLUX TRANSPORTER"/>
    <property type="match status" value="1"/>
</dbReference>
<feature type="coiled-coil region" evidence="3">
    <location>
        <begin position="114"/>
        <end position="178"/>
    </location>
</feature>
<dbReference type="GO" id="GO:0030313">
    <property type="term" value="C:cell envelope"/>
    <property type="evidence" value="ECO:0007669"/>
    <property type="project" value="UniProtKB-SubCell"/>
</dbReference>
<gene>
    <name evidence="8" type="ORF">G3M70_10100</name>
</gene>
<protein>
    <submittedName>
        <fullName evidence="8">Efflux RND transporter periplasmic adaptor subunit</fullName>
    </submittedName>
</protein>
<evidence type="ECO:0000313" key="9">
    <source>
        <dbReference type="Proteomes" id="UP000594688"/>
    </source>
</evidence>
<dbReference type="Gene3D" id="1.10.287.470">
    <property type="entry name" value="Helix hairpin bin"/>
    <property type="match status" value="1"/>
</dbReference>
<dbReference type="FunFam" id="2.40.420.20:FF:000001">
    <property type="entry name" value="Efflux RND transporter periplasmic adaptor subunit"/>
    <property type="match status" value="1"/>
</dbReference>
<keyword evidence="3" id="KW-0175">Coiled coil</keyword>
<dbReference type="KEGG" id="nli:G3M70_10100"/>
<evidence type="ECO:0000259" key="6">
    <source>
        <dbReference type="Pfam" id="PF25944"/>
    </source>
</evidence>
<dbReference type="NCBIfam" id="TIGR01730">
    <property type="entry name" value="RND_mfp"/>
    <property type="match status" value="1"/>
</dbReference>
<reference evidence="8 9" key="1">
    <citation type="submission" date="2020-02" db="EMBL/GenBank/DDBJ databases">
        <title>Genomic and physiological characterization of two novel Nitrospinaceae genera.</title>
        <authorList>
            <person name="Mueller A.J."/>
            <person name="Jung M.-Y."/>
            <person name="Strachan C.R."/>
            <person name="Herbold C.W."/>
            <person name="Kirkegaard R.H."/>
            <person name="Daims H."/>
        </authorList>
    </citation>
    <scope>NUCLEOTIDE SEQUENCE [LARGE SCALE GENOMIC DNA]</scope>
    <source>
        <strain evidence="8">EB</strain>
    </source>
</reference>
<organism evidence="8 9">
    <name type="scientific">Candidatus Nitronauta litoralis</name>
    <dbReference type="NCBI Taxonomy" id="2705533"/>
    <lineage>
        <taxon>Bacteria</taxon>
        <taxon>Pseudomonadati</taxon>
        <taxon>Nitrospinota/Tectimicrobiota group</taxon>
        <taxon>Nitrospinota</taxon>
        <taxon>Nitrospinia</taxon>
        <taxon>Nitrospinales</taxon>
        <taxon>Nitrospinaceae</taxon>
        <taxon>Candidatus Nitronauta</taxon>
    </lineage>
</organism>
<proteinExistence type="inferred from homology"/>
<dbReference type="Gene3D" id="2.40.50.100">
    <property type="match status" value="1"/>
</dbReference>
<accession>A0A7T0BWG8</accession>
<dbReference type="InterPro" id="IPR058627">
    <property type="entry name" value="MdtA-like_C"/>
</dbReference>
<dbReference type="Pfam" id="PF25944">
    <property type="entry name" value="Beta-barrel_RND"/>
    <property type="match status" value="1"/>
</dbReference>
<dbReference type="Proteomes" id="UP000594688">
    <property type="component" value="Chromosome"/>
</dbReference>
<dbReference type="GO" id="GO:0005886">
    <property type="term" value="C:plasma membrane"/>
    <property type="evidence" value="ECO:0007669"/>
    <property type="project" value="TreeGrafter"/>
</dbReference>
<dbReference type="GO" id="GO:0022857">
    <property type="term" value="F:transmembrane transporter activity"/>
    <property type="evidence" value="ECO:0007669"/>
    <property type="project" value="InterPro"/>
</dbReference>
<evidence type="ECO:0000259" key="7">
    <source>
        <dbReference type="Pfam" id="PF25967"/>
    </source>
</evidence>
<evidence type="ECO:0000256" key="1">
    <source>
        <dbReference type="ARBA" id="ARBA00004196"/>
    </source>
</evidence>
<dbReference type="Pfam" id="PF25876">
    <property type="entry name" value="HH_MFP_RND"/>
    <property type="match status" value="1"/>
</dbReference>
<dbReference type="PROSITE" id="PS51257">
    <property type="entry name" value="PROKAR_LIPOPROTEIN"/>
    <property type="match status" value="1"/>
</dbReference>
<dbReference type="Gene3D" id="2.40.420.20">
    <property type="match status" value="1"/>
</dbReference>
<dbReference type="InterPro" id="IPR006143">
    <property type="entry name" value="RND_pump_MFP"/>
</dbReference>
<dbReference type="InterPro" id="IPR058624">
    <property type="entry name" value="MdtA-like_HH"/>
</dbReference>
<feature type="domain" description="Multidrug resistance protein MdtA-like beta-barrel" evidence="6">
    <location>
        <begin position="218"/>
        <end position="295"/>
    </location>
</feature>
<dbReference type="GO" id="GO:0046677">
    <property type="term" value="P:response to antibiotic"/>
    <property type="evidence" value="ECO:0007669"/>
    <property type="project" value="TreeGrafter"/>
</dbReference>
<feature type="domain" description="Multidrug resistance protein MdtA-like barrel-sandwich hybrid" evidence="5">
    <location>
        <begin position="74"/>
        <end position="206"/>
    </location>
</feature>
<comment type="similarity">
    <text evidence="2">Belongs to the membrane fusion protein (MFP) (TC 8.A.1) family.</text>
</comment>
<sequence length="402" mass="44430">MIQKRNSILLNKKNQFFIYLGILLTTTLMGCQQEKSAATPEPKRPPPAVTVAPVVLEKVIRTHELVGRTTPVKTVKLVARVTGYLEKRNFKEGEDIAKGDLLFIIEQEPYRIAVRAAEANVVKAQATLENAKTYLKRVRSVRRGAVSQSDLDKAQSDVLTAEASMLEAQANLEKAELNLSYTEIRSPFNGRIGLVTVNEGNLVSPETGALATLVQMDPMYVLFTVSSAAVLTEFQNQIKKGKATTFTPKIMLPNGTFYPFEGLEDFVSHIVDEKTGTITIRAVFSNPSKNVIPGKANIPHTIRLLMPGQFVKVIVQRDEVRSEKVIPQIAIQEDQQGKFVLIVDSENRVHKRPIKVGEKHGVKWIVKEGLEVGERVISEGLQKVRPGVTVDTSSSALKPGNK</sequence>
<dbReference type="Pfam" id="PF25967">
    <property type="entry name" value="RND-MFP_C"/>
    <property type="match status" value="1"/>
</dbReference>
<dbReference type="InterPro" id="IPR058625">
    <property type="entry name" value="MdtA-like_BSH"/>
</dbReference>